<accession>A0A0A2E986</accession>
<dbReference type="Proteomes" id="UP000254156">
    <property type="component" value="Unassembled WGS sequence"/>
</dbReference>
<name>A0A0A2E986_9PORP</name>
<feature type="transmembrane region" description="Helical" evidence="1">
    <location>
        <begin position="26"/>
        <end position="54"/>
    </location>
</feature>
<evidence type="ECO:0000313" key="3">
    <source>
        <dbReference type="EMBL" id="SUB89342.1"/>
    </source>
</evidence>
<evidence type="ECO:0000256" key="1">
    <source>
        <dbReference type="SAM" id="Phobius"/>
    </source>
</evidence>
<feature type="transmembrane region" description="Helical" evidence="1">
    <location>
        <begin position="223"/>
        <end position="243"/>
    </location>
</feature>
<gene>
    <name evidence="2" type="ORF">HQ47_09155</name>
    <name evidence="3" type="ORF">NCTC11632_01445</name>
</gene>
<proteinExistence type="predicted"/>
<dbReference type="Proteomes" id="UP000030103">
    <property type="component" value="Unassembled WGS sequence"/>
</dbReference>
<keyword evidence="1" id="KW-0472">Membrane</keyword>
<protein>
    <recommendedName>
        <fullName evidence="6">RING-type E3 ubiquitin transferase</fullName>
    </recommendedName>
</protein>
<dbReference type="EMBL" id="UGTF01000002">
    <property type="protein sequence ID" value="SUB89342.1"/>
    <property type="molecule type" value="Genomic_DNA"/>
</dbReference>
<reference evidence="3 5" key="2">
    <citation type="submission" date="2018-06" db="EMBL/GenBank/DDBJ databases">
        <authorList>
            <consortium name="Pathogen Informatics"/>
            <person name="Doyle S."/>
        </authorList>
    </citation>
    <scope>NUCLEOTIDE SEQUENCE [LARGE SCALE GENOMIC DNA]</scope>
    <source>
        <strain evidence="3 5">NCTC11632</strain>
    </source>
</reference>
<dbReference type="RefSeq" id="WP_025004697.1">
    <property type="nucleotide sequence ID" value="NZ_JBGYTE010000026.1"/>
</dbReference>
<dbReference type="STRING" id="28115.HQ47_09155"/>
<keyword evidence="1" id="KW-0812">Transmembrane</keyword>
<organism evidence="2 4">
    <name type="scientific">Porphyromonas macacae</name>
    <dbReference type="NCBI Taxonomy" id="28115"/>
    <lineage>
        <taxon>Bacteria</taxon>
        <taxon>Pseudomonadati</taxon>
        <taxon>Bacteroidota</taxon>
        <taxon>Bacteroidia</taxon>
        <taxon>Bacteroidales</taxon>
        <taxon>Porphyromonadaceae</taxon>
        <taxon>Porphyromonas</taxon>
    </lineage>
</organism>
<evidence type="ECO:0000313" key="5">
    <source>
        <dbReference type="Proteomes" id="UP000254156"/>
    </source>
</evidence>
<dbReference type="AlphaFoldDB" id="A0A0A2E986"/>
<sequence>MEYRKKKKRFSVLTESKVMGRYTIKLIVTIIIMILLYMLFPLLCFVLVLLLPLFSLKFFGPNPRFMYLQAILPTSTIHSVAMGLAEVEGVTIMKESLLAPIGNIECIGFEYTIEELNYDSEGHESSVTIHQEKKCNEFSLQDHTGTLDVTPERLKLFLPIDRQYEKNQKRYTQRLLLPDKKVVLIGMADTSEGKTVFRYEEVKKIYTLVPSESLNKYNRTKPLISIFLIYTGIFGFIASLILFCDIEYQDGKLRVGSCFTNNINENISKEQSRINDFILSKETFVYK</sequence>
<evidence type="ECO:0000313" key="2">
    <source>
        <dbReference type="EMBL" id="KGN73014.1"/>
    </source>
</evidence>
<keyword evidence="4" id="KW-1185">Reference proteome</keyword>
<dbReference type="OrthoDB" id="5386209at2"/>
<evidence type="ECO:0000313" key="4">
    <source>
        <dbReference type="Proteomes" id="UP000030103"/>
    </source>
</evidence>
<dbReference type="EMBL" id="JRFA01000025">
    <property type="protein sequence ID" value="KGN73014.1"/>
    <property type="molecule type" value="Genomic_DNA"/>
</dbReference>
<reference evidence="2 4" key="1">
    <citation type="submission" date="2014-09" db="EMBL/GenBank/DDBJ databases">
        <title>Draft Genome Sequence of Porphyromonas macacae COT-192_OH2859.</title>
        <authorList>
            <person name="Wallis C."/>
            <person name="Deusch O."/>
            <person name="O'Flynn C."/>
            <person name="Davis I."/>
            <person name="Horsfall A."/>
            <person name="Kirkwood N."/>
            <person name="Harris S."/>
            <person name="Eisen J.A."/>
            <person name="Coil D.A."/>
            <person name="Darling A.E."/>
            <person name="Jospin G."/>
            <person name="Alexiev A."/>
        </authorList>
    </citation>
    <scope>NUCLEOTIDE SEQUENCE [LARGE SCALE GENOMIC DNA]</scope>
    <source>
        <strain evidence="4">COT-192 OH2859</strain>
        <strain evidence="2">COT-192_OH2859</strain>
    </source>
</reference>
<evidence type="ECO:0008006" key="6">
    <source>
        <dbReference type="Google" id="ProtNLM"/>
    </source>
</evidence>
<keyword evidence="1" id="KW-1133">Transmembrane helix</keyword>